<accession>A0A0U5EWL8</accession>
<dbReference type="RefSeq" id="WP_058988456.1">
    <property type="nucleotide sequence ID" value="NZ_JAIMFQ010000002.1"/>
</dbReference>
<reference evidence="3 5" key="1">
    <citation type="submission" date="2014-06" db="EMBL/GenBank/DDBJ databases">
        <authorList>
            <person name="Ju J."/>
            <person name="Zhang J."/>
        </authorList>
    </citation>
    <scope>NUCLEOTIDE SEQUENCE [LARGE SCALE GENOMIC DNA]</scope>
    <source>
        <strain evidence="3">DmL_050</strain>
    </source>
</reference>
<protein>
    <submittedName>
        <fullName evidence="2">Uncharacterized protein</fullName>
    </submittedName>
</protein>
<dbReference type="Proteomes" id="UP000195072">
    <property type="component" value="Unassembled WGS sequence"/>
</dbReference>
<dbReference type="EMBL" id="LN606600">
    <property type="protein sequence ID" value="CEF42153.1"/>
    <property type="molecule type" value="Genomic_DNA"/>
</dbReference>
<evidence type="ECO:0000313" key="4">
    <source>
        <dbReference type="Proteomes" id="UP000056109"/>
    </source>
</evidence>
<dbReference type="PATRIC" id="fig|446692.3.peg.3048"/>
<feature type="region of interest" description="Disordered" evidence="1">
    <location>
        <begin position="62"/>
        <end position="91"/>
    </location>
</feature>
<evidence type="ECO:0000313" key="3">
    <source>
        <dbReference type="EMBL" id="OUL64981.1"/>
    </source>
</evidence>
<sequence length="91" mass="10190">MLLRSSPPANMPKMRRSWRAKLVVLGVLATGYGAFMWHMMHSKPPVIMERVLIPVDVVKEKKQAEPPAPPAPPIPLIQPPHVDLPPPVIHR</sequence>
<gene>
    <name evidence="2" type="ORF">ASN_2897</name>
    <name evidence="3" type="ORF">HK16_19850</name>
</gene>
<keyword evidence="4" id="KW-1185">Reference proteome</keyword>
<feature type="compositionally biased region" description="Pro residues" evidence="1">
    <location>
        <begin position="66"/>
        <end position="91"/>
    </location>
</feature>
<evidence type="ECO:0000256" key="1">
    <source>
        <dbReference type="SAM" id="MobiDB-lite"/>
    </source>
</evidence>
<dbReference type="GeneID" id="34783861"/>
<reference evidence="4" key="3">
    <citation type="submission" date="2014-09" db="EMBL/GenBank/DDBJ databases">
        <authorList>
            <person name="Illeghems K.G."/>
        </authorList>
    </citation>
    <scope>NUCLEOTIDE SEQUENCE [LARGE SCALE GENOMIC DNA]</scope>
    <source>
        <strain evidence="4">108B</strain>
    </source>
</reference>
<dbReference type="AlphaFoldDB" id="A0A0U5EWL8"/>
<evidence type="ECO:0000313" key="5">
    <source>
        <dbReference type="Proteomes" id="UP000195072"/>
    </source>
</evidence>
<dbReference type="EMBL" id="JOOZ01000091">
    <property type="protein sequence ID" value="OUL64981.1"/>
    <property type="molecule type" value="Genomic_DNA"/>
</dbReference>
<proteinExistence type="predicted"/>
<evidence type="ECO:0000313" key="2">
    <source>
        <dbReference type="EMBL" id="CEF42153.1"/>
    </source>
</evidence>
<name>A0A0U5EWL8_9PROT</name>
<organism evidence="2 4">
    <name type="scientific">Acetobacter senegalensis</name>
    <dbReference type="NCBI Taxonomy" id="446692"/>
    <lineage>
        <taxon>Bacteria</taxon>
        <taxon>Pseudomonadati</taxon>
        <taxon>Pseudomonadota</taxon>
        <taxon>Alphaproteobacteria</taxon>
        <taxon>Acetobacterales</taxon>
        <taxon>Acetobacteraceae</taxon>
        <taxon>Acetobacter</taxon>
    </lineage>
</organism>
<reference evidence="2" key="2">
    <citation type="submission" date="2014-09" db="EMBL/GenBank/DDBJ databases">
        <authorList>
            <person name="Magalhaes I.L.F."/>
            <person name="Oliveira U."/>
            <person name="Santos F.R."/>
            <person name="Vidigal T.H.D.A."/>
            <person name="Brescovit A.D."/>
            <person name="Santos A.J."/>
        </authorList>
    </citation>
    <scope>NUCLEOTIDE SEQUENCE</scope>
    <source>
        <strain evidence="2">108B</strain>
    </source>
</reference>
<dbReference type="KEGG" id="asz:ASN_2897"/>
<dbReference type="Proteomes" id="UP000056109">
    <property type="component" value="Chromosome I"/>
</dbReference>